<evidence type="ECO:0000256" key="5">
    <source>
        <dbReference type="ARBA" id="ARBA00023163"/>
    </source>
</evidence>
<keyword evidence="4" id="KW-0238">DNA-binding</keyword>
<feature type="domain" description="Transcriptional coactivator p15 (PC4) C-terminal" evidence="8">
    <location>
        <begin position="41"/>
        <end position="96"/>
    </location>
</feature>
<keyword evidence="5" id="KW-0804">Transcription</keyword>
<dbReference type="PANTHER" id="PTHR13215">
    <property type="entry name" value="RNA POLYMERASE II TRANSCRIPTIONAL COACTIVATOR"/>
    <property type="match status" value="1"/>
</dbReference>
<dbReference type="SUPFAM" id="SSF54447">
    <property type="entry name" value="ssDNA-binding transcriptional regulator domain"/>
    <property type="match status" value="1"/>
</dbReference>
<evidence type="ECO:0000256" key="4">
    <source>
        <dbReference type="ARBA" id="ARBA00023125"/>
    </source>
</evidence>
<dbReference type="GO" id="GO:0005634">
    <property type="term" value="C:nucleus"/>
    <property type="evidence" value="ECO:0007669"/>
    <property type="project" value="UniProtKB-SubCell"/>
</dbReference>
<evidence type="ECO:0000313" key="9">
    <source>
        <dbReference type="EMBL" id="ODQ65604.1"/>
    </source>
</evidence>
<keyword evidence="10" id="KW-1185">Reference proteome</keyword>
<protein>
    <submittedName>
        <fullName evidence="9">PC4-domain-containing protein</fullName>
    </submittedName>
</protein>
<reference evidence="9 10" key="1">
    <citation type="journal article" date="2016" name="Proc. Natl. Acad. Sci. U.S.A.">
        <title>Comparative genomics of biotechnologically important yeasts.</title>
        <authorList>
            <person name="Riley R."/>
            <person name="Haridas S."/>
            <person name="Wolfe K.H."/>
            <person name="Lopes M.R."/>
            <person name="Hittinger C.T."/>
            <person name="Goeker M."/>
            <person name="Salamov A.A."/>
            <person name="Wisecaver J.H."/>
            <person name="Long T.M."/>
            <person name="Calvey C.H."/>
            <person name="Aerts A.L."/>
            <person name="Barry K.W."/>
            <person name="Choi C."/>
            <person name="Clum A."/>
            <person name="Coughlan A.Y."/>
            <person name="Deshpande S."/>
            <person name="Douglass A.P."/>
            <person name="Hanson S.J."/>
            <person name="Klenk H.-P."/>
            <person name="LaButti K.M."/>
            <person name="Lapidus A."/>
            <person name="Lindquist E.A."/>
            <person name="Lipzen A.M."/>
            <person name="Meier-Kolthoff J.P."/>
            <person name="Ohm R.A."/>
            <person name="Otillar R.P."/>
            <person name="Pangilinan J.L."/>
            <person name="Peng Y."/>
            <person name="Rokas A."/>
            <person name="Rosa C.A."/>
            <person name="Scheuner C."/>
            <person name="Sibirny A.A."/>
            <person name="Slot J.C."/>
            <person name="Stielow J.B."/>
            <person name="Sun H."/>
            <person name="Kurtzman C.P."/>
            <person name="Blackwell M."/>
            <person name="Grigoriev I.V."/>
            <person name="Jeffries T.W."/>
        </authorList>
    </citation>
    <scope>NUCLEOTIDE SEQUENCE [LARGE SCALE GENOMIC DNA]</scope>
    <source>
        <strain evidence="9 10">DSM 6958</strain>
    </source>
</reference>
<dbReference type="AlphaFoldDB" id="A0A1E3PK84"/>
<evidence type="ECO:0000256" key="3">
    <source>
        <dbReference type="ARBA" id="ARBA00023015"/>
    </source>
</evidence>
<dbReference type="InterPro" id="IPR009044">
    <property type="entry name" value="ssDNA-bd_transcriptional_reg"/>
</dbReference>
<dbReference type="Proteomes" id="UP000095009">
    <property type="component" value="Unassembled WGS sequence"/>
</dbReference>
<dbReference type="GO" id="GO:0003713">
    <property type="term" value="F:transcription coactivator activity"/>
    <property type="evidence" value="ECO:0007669"/>
    <property type="project" value="InterPro"/>
</dbReference>
<dbReference type="STRING" id="857566.A0A1E3PK84"/>
<dbReference type="OrthoDB" id="2505440at2759"/>
<proteinExistence type="inferred from homology"/>
<dbReference type="InterPro" id="IPR045125">
    <property type="entry name" value="Sub1/Tcp4-like"/>
</dbReference>
<feature type="region of interest" description="Disordered" evidence="7">
    <location>
        <begin position="1"/>
        <end position="29"/>
    </location>
</feature>
<evidence type="ECO:0000256" key="7">
    <source>
        <dbReference type="SAM" id="MobiDB-lite"/>
    </source>
</evidence>
<dbReference type="InterPro" id="IPR003173">
    <property type="entry name" value="PC4_C"/>
</dbReference>
<keyword evidence="6" id="KW-0539">Nucleus</keyword>
<dbReference type="Gene3D" id="2.30.31.10">
    <property type="entry name" value="Transcriptional Coactivator Pc4, Chain A"/>
    <property type="match status" value="1"/>
</dbReference>
<evidence type="ECO:0000256" key="1">
    <source>
        <dbReference type="ARBA" id="ARBA00004123"/>
    </source>
</evidence>
<evidence type="ECO:0000259" key="8">
    <source>
        <dbReference type="Pfam" id="PF02229"/>
    </source>
</evidence>
<dbReference type="GO" id="GO:0003677">
    <property type="term" value="F:DNA binding"/>
    <property type="evidence" value="ECO:0007669"/>
    <property type="project" value="UniProtKB-KW"/>
</dbReference>
<name>A0A1E3PK84_9ASCO</name>
<comment type="subcellular location">
    <subcellularLocation>
        <location evidence="1">Nucleus</location>
    </subcellularLocation>
</comment>
<evidence type="ECO:0000313" key="10">
    <source>
        <dbReference type="Proteomes" id="UP000095009"/>
    </source>
</evidence>
<sequence length="208" mass="22790">MPPKRYNKSNNSYANGNYKKYKADSPESATAMYPRDETVIELGSKKRVTVRSFKGIPLVDIREYYSVNDSITGEPMMLPGKKGISLSLQLWEQLMAKQDEINKALNQIQGKPSPAFPSVNAINTTSAGTGKPTSLASLEQHIPVEKVRPQVSQESQGIQLPDPKVKQEFIESTGADTKACNANDADENDAALELELGELLDEDSDSEA</sequence>
<evidence type="ECO:0000256" key="6">
    <source>
        <dbReference type="ARBA" id="ARBA00023242"/>
    </source>
</evidence>
<dbReference type="Pfam" id="PF02229">
    <property type="entry name" value="PC4"/>
    <property type="match status" value="1"/>
</dbReference>
<dbReference type="GO" id="GO:0060261">
    <property type="term" value="P:positive regulation of transcription initiation by RNA polymerase II"/>
    <property type="evidence" value="ECO:0007669"/>
    <property type="project" value="InterPro"/>
</dbReference>
<keyword evidence="3" id="KW-0805">Transcription regulation</keyword>
<evidence type="ECO:0000256" key="2">
    <source>
        <dbReference type="ARBA" id="ARBA00009001"/>
    </source>
</evidence>
<accession>A0A1E3PK84</accession>
<comment type="similarity">
    <text evidence="2">Belongs to the transcriptional coactivator PC4 family.</text>
</comment>
<gene>
    <name evidence="9" type="ORF">NADFUDRAFT_46287</name>
</gene>
<dbReference type="EMBL" id="KV454409">
    <property type="protein sequence ID" value="ODQ65604.1"/>
    <property type="molecule type" value="Genomic_DNA"/>
</dbReference>
<organism evidence="9 10">
    <name type="scientific">Nadsonia fulvescens var. elongata DSM 6958</name>
    <dbReference type="NCBI Taxonomy" id="857566"/>
    <lineage>
        <taxon>Eukaryota</taxon>
        <taxon>Fungi</taxon>
        <taxon>Dikarya</taxon>
        <taxon>Ascomycota</taxon>
        <taxon>Saccharomycotina</taxon>
        <taxon>Dipodascomycetes</taxon>
        <taxon>Dipodascales</taxon>
        <taxon>Dipodascales incertae sedis</taxon>
        <taxon>Nadsonia</taxon>
    </lineage>
</organism>